<sequence length="478" mass="51917">MSTYTMTTDIPASITTPDCTETRLGTLRFFDGLPDETTVQAVYDNLDFQRAVQAFLTALPAASLSATRAGIRRFGPDNQTMLITESLMDSHTLLLTANTETIYTFGWLDTKAGPVVIDVPPHALGLIDDFWQRYVGDVGNAGPDRGQGGKYLLLPPDFTGDVPAGYFVLRSRTYGNLLGVRAFVVGGDVQGAADSVKSHLRVYPLAEAADPPATTFVNISGTLVNTIHANDVTFFDEVVPVVEEEPLEATDPEVRGLLAAIGIRKGTPFAPDDRMQRILAEGAAVGNATARALVFSARNPAAFHYPGSAWQLVWIGNDYEFSPGGVLDVDARALFYYMGLGISPAMAVKMVGIGSQYAMAYHDAAGAYLDGGQTYRLHLPGPIPAKDFWSIVVYDPQTRTMLQTDQQFPSLSSQKPDVVADPDGSVDVWFGPEAPAGHETNWIQTIPGKGWFVALRLYGPLEPWFDKTWWPGEIAERT</sequence>
<dbReference type="InterPro" id="IPR010621">
    <property type="entry name" value="DUF1214"/>
</dbReference>
<dbReference type="InterPro" id="IPR037049">
    <property type="entry name" value="DUF1214_C_sf"/>
</dbReference>
<feature type="domain" description="DUF1214" evidence="1">
    <location>
        <begin position="355"/>
        <end position="461"/>
    </location>
</feature>
<dbReference type="Pfam" id="PF06742">
    <property type="entry name" value="DUF1214"/>
    <property type="match status" value="1"/>
</dbReference>
<keyword evidence="4" id="KW-1185">Reference proteome</keyword>
<evidence type="ECO:0000259" key="1">
    <source>
        <dbReference type="Pfam" id="PF06742"/>
    </source>
</evidence>
<evidence type="ECO:0000259" key="2">
    <source>
        <dbReference type="Pfam" id="PF06863"/>
    </source>
</evidence>
<dbReference type="PANTHER" id="PTHR36509">
    <property type="entry name" value="BLL3101 PROTEIN"/>
    <property type="match status" value="1"/>
</dbReference>
<dbReference type="Pfam" id="PF06863">
    <property type="entry name" value="DUF1254"/>
    <property type="match status" value="1"/>
</dbReference>
<dbReference type="InterPro" id="IPR037050">
    <property type="entry name" value="DUF1254_sf"/>
</dbReference>
<accession>A0A5Q2F6H9</accession>
<dbReference type="RefSeq" id="WP_153571110.1">
    <property type="nucleotide sequence ID" value="NZ_CP045725.1"/>
</dbReference>
<dbReference type="Gene3D" id="2.60.120.600">
    <property type="entry name" value="Domain of unknown function DUF1214, C-terminal domain"/>
    <property type="match status" value="1"/>
</dbReference>
<name>A0A5Q2F6H9_9ACTN</name>
<dbReference type="SUPFAM" id="SSF160935">
    <property type="entry name" value="VPA0735-like"/>
    <property type="match status" value="1"/>
</dbReference>
<organism evidence="3 4">
    <name type="scientific">Raineyella fluvialis</name>
    <dbReference type="NCBI Taxonomy" id="2662261"/>
    <lineage>
        <taxon>Bacteria</taxon>
        <taxon>Bacillati</taxon>
        <taxon>Actinomycetota</taxon>
        <taxon>Actinomycetes</taxon>
        <taxon>Propionibacteriales</taxon>
        <taxon>Propionibacteriaceae</taxon>
        <taxon>Raineyella</taxon>
    </lineage>
</organism>
<dbReference type="InterPro" id="IPR010679">
    <property type="entry name" value="DUF1254"/>
</dbReference>
<dbReference type="PANTHER" id="PTHR36509:SF3">
    <property type="entry name" value="SIGNAL PEPTIDE PROTEIN"/>
    <property type="match status" value="1"/>
</dbReference>
<evidence type="ECO:0000313" key="4">
    <source>
        <dbReference type="Proteomes" id="UP000386847"/>
    </source>
</evidence>
<dbReference type="Gene3D" id="1.10.3360.10">
    <property type="entry name" value="VPA0735-like domain"/>
    <property type="match status" value="1"/>
</dbReference>
<feature type="domain" description="DUF1254" evidence="2">
    <location>
        <begin position="83"/>
        <end position="204"/>
    </location>
</feature>
<dbReference type="KEGG" id="rain:Rai3103_01550"/>
<dbReference type="Gene3D" id="2.60.40.1610">
    <property type="entry name" value="Domain of unknown function DUF1254"/>
    <property type="match status" value="1"/>
</dbReference>
<gene>
    <name evidence="3" type="ORF">Rai3103_01550</name>
</gene>
<proteinExistence type="predicted"/>
<protein>
    <submittedName>
        <fullName evidence="3">DUF1214 domain-containing protein</fullName>
    </submittedName>
</protein>
<dbReference type="AlphaFoldDB" id="A0A5Q2F6H9"/>
<reference evidence="3 4" key="1">
    <citation type="submission" date="2019-10" db="EMBL/GenBank/DDBJ databases">
        <title>Genomic analysis of Raineyella sp. CBA3103.</title>
        <authorList>
            <person name="Roh S.W."/>
        </authorList>
    </citation>
    <scope>NUCLEOTIDE SEQUENCE [LARGE SCALE GENOMIC DNA]</scope>
    <source>
        <strain evidence="3 4">CBA3103</strain>
    </source>
</reference>
<dbReference type="Proteomes" id="UP000386847">
    <property type="component" value="Chromosome"/>
</dbReference>
<evidence type="ECO:0000313" key="3">
    <source>
        <dbReference type="EMBL" id="QGF22580.1"/>
    </source>
</evidence>
<dbReference type="EMBL" id="CP045725">
    <property type="protein sequence ID" value="QGF22580.1"/>
    <property type="molecule type" value="Genomic_DNA"/>
</dbReference>